<sequence length="194" mass="20433">MTLKKWSVRVALGVVMLLPLSLGVVWALQQQGTADMAGSASLPTLHIASSSFADGDSMPPRLTCDGLNLSPNIQLPSPPAGTKSFAIVMDDPDAPMGFTHWLAYNISADTRDLAEGASGPKKHLDHGAEGVNSFGNIGYGGPCPPEGTPHHYVFRVYALDINPAMQSGETRQVVAAVVKGHILAEGQITGLYSR</sequence>
<dbReference type="EMBL" id="JADIKG010000011">
    <property type="protein sequence ID" value="MFK2873437.1"/>
    <property type="molecule type" value="Genomic_DNA"/>
</dbReference>
<gene>
    <name evidence="1" type="ORF">ISP13_07815</name>
</gene>
<proteinExistence type="predicted"/>
<dbReference type="Proteomes" id="UP001620405">
    <property type="component" value="Unassembled WGS sequence"/>
</dbReference>
<evidence type="ECO:0000313" key="2">
    <source>
        <dbReference type="Proteomes" id="UP001620405"/>
    </source>
</evidence>
<dbReference type="InterPro" id="IPR008914">
    <property type="entry name" value="PEBP"/>
</dbReference>
<dbReference type="PANTHER" id="PTHR30289">
    <property type="entry name" value="UNCHARACTERIZED PROTEIN YBCL-RELATED"/>
    <property type="match status" value="1"/>
</dbReference>
<dbReference type="SUPFAM" id="SSF49777">
    <property type="entry name" value="PEBP-like"/>
    <property type="match status" value="1"/>
</dbReference>
<dbReference type="NCBIfam" id="TIGR00481">
    <property type="entry name" value="YbhB/YbcL family Raf kinase inhibitor-like protein"/>
    <property type="match status" value="1"/>
</dbReference>
<dbReference type="CDD" id="cd00865">
    <property type="entry name" value="PEBP_bact_arch"/>
    <property type="match status" value="1"/>
</dbReference>
<dbReference type="PANTHER" id="PTHR30289:SF1">
    <property type="entry name" value="PEBP (PHOSPHATIDYLETHANOLAMINE-BINDING PROTEIN) FAMILY PROTEIN"/>
    <property type="match status" value="1"/>
</dbReference>
<dbReference type="InterPro" id="IPR036610">
    <property type="entry name" value="PEBP-like_sf"/>
</dbReference>
<keyword evidence="2" id="KW-1185">Reference proteome</keyword>
<dbReference type="InterPro" id="IPR005247">
    <property type="entry name" value="YbhB_YbcL/LppC-like"/>
</dbReference>
<dbReference type="Gene3D" id="3.90.280.10">
    <property type="entry name" value="PEBP-like"/>
    <property type="match status" value="1"/>
</dbReference>
<dbReference type="Pfam" id="PF01161">
    <property type="entry name" value="PBP"/>
    <property type="match status" value="1"/>
</dbReference>
<name>A0ABW8IU60_9GAMM</name>
<comment type="caution">
    <text evidence="1">The sequence shown here is derived from an EMBL/GenBank/DDBJ whole genome shotgun (WGS) entry which is preliminary data.</text>
</comment>
<reference evidence="1 2" key="1">
    <citation type="submission" date="2020-10" db="EMBL/GenBank/DDBJ databases">
        <title>Phylogeny of dyella-like bacteria.</title>
        <authorList>
            <person name="Fu J."/>
        </authorList>
    </citation>
    <scope>NUCLEOTIDE SEQUENCE [LARGE SCALE GENOMIC DNA]</scope>
    <source>
        <strain evidence="1 2">DHOB07</strain>
    </source>
</reference>
<dbReference type="GO" id="GO:0004860">
    <property type="term" value="F:protein kinase inhibitor activity"/>
    <property type="evidence" value="ECO:0007669"/>
    <property type="project" value="UniProtKB-KW"/>
</dbReference>
<dbReference type="RefSeq" id="WP_284397461.1">
    <property type="nucleotide sequence ID" value="NZ_BSNQ01000003.1"/>
</dbReference>
<keyword evidence="1" id="KW-0649">Protein kinase inhibitor</keyword>
<accession>A0ABW8IU60</accession>
<evidence type="ECO:0000313" key="1">
    <source>
        <dbReference type="EMBL" id="MFK2873437.1"/>
    </source>
</evidence>
<organism evidence="1 2">
    <name type="scientific">Dyella lipolytica</name>
    <dbReference type="NCBI Taxonomy" id="1867835"/>
    <lineage>
        <taxon>Bacteria</taxon>
        <taxon>Pseudomonadati</taxon>
        <taxon>Pseudomonadota</taxon>
        <taxon>Gammaproteobacteria</taxon>
        <taxon>Lysobacterales</taxon>
        <taxon>Rhodanobacteraceae</taxon>
        <taxon>Dyella</taxon>
    </lineage>
</organism>
<protein>
    <submittedName>
        <fullName evidence="1">YbhB/YbcL family Raf kinase inhibitor-like protein</fullName>
    </submittedName>
</protein>